<dbReference type="NCBIfam" id="TIGR01319">
    <property type="entry name" value="glmL_fam"/>
    <property type="match status" value="1"/>
</dbReference>
<organism evidence="1 2">
    <name type="scientific">Candidatus Xianfuyuplasma coldseepsis</name>
    <dbReference type="NCBI Taxonomy" id="2782163"/>
    <lineage>
        <taxon>Bacteria</taxon>
        <taxon>Bacillati</taxon>
        <taxon>Mycoplasmatota</taxon>
        <taxon>Mollicutes</taxon>
        <taxon>Candidatus Izemoplasmatales</taxon>
        <taxon>Candidatus Izemoplasmataceae</taxon>
        <taxon>Candidatus Xianfuyuplasma</taxon>
    </lineage>
</organism>
<protein>
    <submittedName>
        <fullName evidence="1">DNA mismatch repair protein MutL</fullName>
    </submittedName>
</protein>
<dbReference type="PIRSF" id="PIRSF004729">
    <property type="entry name" value="MutL"/>
    <property type="match status" value="1"/>
</dbReference>
<evidence type="ECO:0000313" key="1">
    <source>
        <dbReference type="EMBL" id="QMS85166.1"/>
    </source>
</evidence>
<gene>
    <name evidence="1" type="ORF">G4Z02_05200</name>
</gene>
<evidence type="ECO:0000313" key="2">
    <source>
        <dbReference type="Proteomes" id="UP000514720"/>
    </source>
</evidence>
<dbReference type="EMBL" id="CP048914">
    <property type="protein sequence ID" value="QMS85166.1"/>
    <property type="molecule type" value="Genomic_DNA"/>
</dbReference>
<dbReference type="KEGG" id="xcl:G4Z02_05200"/>
<dbReference type="InterPro" id="IPR006230">
    <property type="entry name" value="MutL"/>
</dbReference>
<name>A0A7L7KSH3_9MOLU</name>
<dbReference type="AlphaFoldDB" id="A0A7L7KSH3"/>
<dbReference type="Pfam" id="PF13941">
    <property type="entry name" value="MutL"/>
    <property type="match status" value="1"/>
</dbReference>
<reference evidence="1 2" key="1">
    <citation type="submission" date="2020-02" db="EMBL/GenBank/DDBJ databases">
        <authorList>
            <person name="Zheng R.K."/>
            <person name="Sun C.M."/>
        </authorList>
    </citation>
    <scope>NUCLEOTIDE SEQUENCE [LARGE SCALE GENOMIC DNA]</scope>
    <source>
        <strain evidence="2">zrk13</strain>
    </source>
</reference>
<keyword evidence="2" id="KW-1185">Reference proteome</keyword>
<accession>A0A7L7KSH3</accession>
<dbReference type="RefSeq" id="WP_258876942.1">
    <property type="nucleotide sequence ID" value="NZ_CP048914.1"/>
</dbReference>
<dbReference type="Proteomes" id="UP000514720">
    <property type="component" value="Chromosome"/>
</dbReference>
<sequence>MKIDVLVAEIGSTTTIVNAFNIHQSNPSFLGRGVANTTVASDVTIGLNLAIKNLQNNLHTDSIEYSEMFATSSAAGGLKVTVHGLVYEMTVRASKEAALNAGANIHLVTAGKVKHRDLKRIKNIQPNIIIVAGGTDYGEYETALYNIEKILHLNLDIPIIYAGNIDNHHDIKEFFAKHHKQDLLKIVENVYPRVDYLNILPLRKVIYQTFEENIIHAPGMNHIHDMVNQNIMPTPGSVMEATMMLYEHLGNVMTIDVGGATTDIHSVAEPSDEYKEYQEGEPRSKRTVEGDLGVFINHKNVVRLFEDNTLSIASGLSEDTLNKLLENYTYIPTTKDQKTLVYQLTKKCTELALDRHVGDLRRVFTSSGQKIIPEGKDLTKVQFVILTGGALVNLSHTEKIIDEYIRTNHRKLLPNKNVTILKDHDYIMASLGVLSLKYPEKSVRLLRKTLRIE</sequence>
<proteinExistence type="predicted"/>